<evidence type="ECO:0000313" key="2">
    <source>
        <dbReference type="EMBL" id="TQL76229.1"/>
    </source>
</evidence>
<protein>
    <submittedName>
        <fullName evidence="2">Uncharacterized protein DUF4135</fullName>
    </submittedName>
</protein>
<keyword evidence="3" id="KW-1185">Reference proteome</keyword>
<dbReference type="InParanoid" id="A0A543AUJ4"/>
<dbReference type="Pfam" id="PF20329">
    <property type="entry name" value="DUF6624"/>
    <property type="match status" value="1"/>
</dbReference>
<dbReference type="AlphaFoldDB" id="A0A543AUJ4"/>
<dbReference type="InterPro" id="IPR046732">
    <property type="entry name" value="DUF6624"/>
</dbReference>
<name>A0A543AUJ4_9ACTN</name>
<gene>
    <name evidence="2" type="ORF">FB566_1751</name>
</gene>
<evidence type="ECO:0000313" key="3">
    <source>
        <dbReference type="Proteomes" id="UP000317043"/>
    </source>
</evidence>
<sequence>MDSVLWRPGPSRMSPAAASIAEAVAAGRCGAMFPSVATPIEGRIRPVRRLAGPHDAEFVAAALSAPQFRPVVDAIKHATAWCEATDGHDLVATGVLSIDNDDLFGPLFTELFTVCAANRISQVDSYCHSRLLGWLTYLESFLQHLRADRGDLADRFGLGQTIVSITAQDNETHNRGRRVLRLADAGGVTVAYKARPAVGESMFLSDDGSVFELVNSLVDEQTSELPTLTCLARGTDADSRLWQEWIEPMQREPILRRDDVTVNGPVLPTAQAPLFWSRAGALAAASMAFGIGDLIEGNIICGRRAGEVLPRYHVVDLEVFGSHVVRLSETGLITGPGPLHHVGFESRPRACTVDPPMVYFRHDDMALVRSDRSWTRQTTDTVVSDSDGRFGYGQYLPDFIRGAFDLWAILCHHRDEIGAVLSNRYGDTAVTRVLPRETGDYAHALERLLLDGQEPAGHFNRAEREQLLAGDVPYFHVTAGDPATLYTLDGPTGESPDIRFFDTDGWDLSAFGTVIRDAVLFVKPTSPDRAAGVRTGYHEVAIDWTDVDSRLIYIWDDDTVRLQVTDLDDPTGLDEVSTRLRRIDHADATLRSAWVESGKKDEDLATRLAQLCGEAALWLESVVDEHGWPTAAMVGAEAAAAACRLLQHMDGSFDFRHRCLREMTSAAQNNAVPLADVAYVTDAVRLSEGRPQLYGTKFELRNGEFLPGRLADPDGVDALRASMGMPPLAEYAEKIRQRFGHTITSPAAGAAP</sequence>
<accession>A0A543AUJ4</accession>
<dbReference type="InterPro" id="IPR025410">
    <property type="entry name" value="Lant_dehyd"/>
</dbReference>
<dbReference type="Proteomes" id="UP000317043">
    <property type="component" value="Unassembled WGS sequence"/>
</dbReference>
<evidence type="ECO:0000259" key="1">
    <source>
        <dbReference type="Pfam" id="PF13575"/>
    </source>
</evidence>
<dbReference type="Pfam" id="PF13575">
    <property type="entry name" value="DUF4135"/>
    <property type="match status" value="1"/>
</dbReference>
<reference evidence="2 3" key="1">
    <citation type="submission" date="2019-06" db="EMBL/GenBank/DDBJ databases">
        <title>Sequencing the genomes of 1000 actinobacteria strains.</title>
        <authorList>
            <person name="Klenk H.-P."/>
        </authorList>
    </citation>
    <scope>NUCLEOTIDE SEQUENCE [LARGE SCALE GENOMIC DNA]</scope>
    <source>
        <strain evidence="2 3">DSM 45928</strain>
    </source>
</reference>
<feature type="domain" description="Lantibiotic biosynthesis protein dehydration" evidence="1">
    <location>
        <begin position="130"/>
        <end position="302"/>
    </location>
</feature>
<comment type="caution">
    <text evidence="2">The sequence shown here is derived from an EMBL/GenBank/DDBJ whole genome shotgun (WGS) entry which is preliminary data.</text>
</comment>
<dbReference type="EMBL" id="VFOW01000001">
    <property type="protein sequence ID" value="TQL76229.1"/>
    <property type="molecule type" value="Genomic_DNA"/>
</dbReference>
<organism evidence="2 3">
    <name type="scientific">Stackebrandtia endophytica</name>
    <dbReference type="NCBI Taxonomy" id="1496996"/>
    <lineage>
        <taxon>Bacteria</taxon>
        <taxon>Bacillati</taxon>
        <taxon>Actinomycetota</taxon>
        <taxon>Actinomycetes</taxon>
        <taxon>Glycomycetales</taxon>
        <taxon>Glycomycetaceae</taxon>
        <taxon>Stackebrandtia</taxon>
    </lineage>
</organism>
<dbReference type="OrthoDB" id="22038at2"/>
<proteinExistence type="predicted"/>